<dbReference type="KEGG" id="brs:S23_03130"/>
<proteinExistence type="predicted"/>
<evidence type="ECO:0000256" key="1">
    <source>
        <dbReference type="SAM" id="MobiDB-lite"/>
    </source>
</evidence>
<dbReference type="EMBL" id="AP012279">
    <property type="protein sequence ID" value="BAL73536.1"/>
    <property type="molecule type" value="Genomic_DNA"/>
</dbReference>
<reference evidence="2 3" key="1">
    <citation type="journal article" date="2012" name="Microbes Environ.">
        <title>Complete genome sequence of Bradyrhizobium sp. S23321: insights into symbiosis evolution in soil oligotrophs.</title>
        <authorList>
            <person name="Okubo T."/>
            <person name="Tsukui T."/>
            <person name="Maita H."/>
            <person name="Okamoto S."/>
            <person name="Oshima K."/>
            <person name="Fujisawa T."/>
            <person name="Saito A."/>
            <person name="Futamata H."/>
            <person name="Hattori R."/>
            <person name="Shimomura Y."/>
            <person name="Haruta S."/>
            <person name="Morimoto S."/>
            <person name="Wang Y."/>
            <person name="Sakai Y."/>
            <person name="Hattori M."/>
            <person name="Aizawa S."/>
            <person name="Nagashima K.V.P."/>
            <person name="Masuda S."/>
            <person name="Hattori T."/>
            <person name="Yamashita A."/>
            <person name="Bao Z."/>
            <person name="Hayatsu M."/>
            <person name="Kajiya-Kanegae H."/>
            <person name="Yoshinaga I."/>
            <person name="Sakamoto K."/>
            <person name="Toyota K."/>
            <person name="Nakao M."/>
            <person name="Kohara M."/>
            <person name="Anda M."/>
            <person name="Niwa R."/>
            <person name="Jung-Hwan P."/>
            <person name="Sameshima-Saito R."/>
            <person name="Tokuda S."/>
            <person name="Yamamoto S."/>
            <person name="Yamamoto S."/>
            <person name="Yokoyama T."/>
            <person name="Akutsu T."/>
            <person name="Nakamura Y."/>
            <person name="Nakahira-Yanaka Y."/>
            <person name="Takada Hoshino Y."/>
            <person name="Hirakawa H."/>
            <person name="Mitsui H."/>
            <person name="Terasawa K."/>
            <person name="Itakura M."/>
            <person name="Sato S."/>
            <person name="Ikeda-Ohtsubo W."/>
            <person name="Sakakura N."/>
            <person name="Kaminuma E."/>
            <person name="Minamisawa K."/>
        </authorList>
    </citation>
    <scope>NUCLEOTIDE SEQUENCE [LARGE SCALE GENOMIC DNA]</scope>
    <source>
        <strain evidence="2 3">S23321</strain>
    </source>
</reference>
<evidence type="ECO:0000313" key="2">
    <source>
        <dbReference type="EMBL" id="BAL73536.1"/>
    </source>
</evidence>
<gene>
    <name evidence="2" type="ORF">S23_03130</name>
</gene>
<organism evidence="2 3">
    <name type="scientific">Bradyrhizobium cosmicum</name>
    <dbReference type="NCBI Taxonomy" id="1404864"/>
    <lineage>
        <taxon>Bacteria</taxon>
        <taxon>Pseudomonadati</taxon>
        <taxon>Pseudomonadota</taxon>
        <taxon>Alphaproteobacteria</taxon>
        <taxon>Hyphomicrobiales</taxon>
        <taxon>Nitrobacteraceae</taxon>
        <taxon>Bradyrhizobium</taxon>
    </lineage>
</organism>
<feature type="compositionally biased region" description="Basic residues" evidence="1">
    <location>
        <begin position="29"/>
        <end position="40"/>
    </location>
</feature>
<accession>A0AAI8M823</accession>
<keyword evidence="3" id="KW-1185">Reference proteome</keyword>
<protein>
    <submittedName>
        <fullName evidence="2">Uncharacterized protein</fullName>
    </submittedName>
</protein>
<dbReference type="AlphaFoldDB" id="A0AAI8M823"/>
<feature type="region of interest" description="Disordered" evidence="1">
    <location>
        <begin position="1"/>
        <end position="43"/>
    </location>
</feature>
<evidence type="ECO:0000313" key="3">
    <source>
        <dbReference type="Proteomes" id="UP000007886"/>
    </source>
</evidence>
<sequence length="124" mass="13601">MPPPNRARYPALRHQREAPAAGAGGRQQVRLRGHRQRARRAAAYQDHPDVLVAGSEHHQQAACPQVRVLRPGQASVIPPEQAVGQDVREAVHRRQPEACRSATESRPERSSVHRSAADRIGPAA</sequence>
<feature type="region of interest" description="Disordered" evidence="1">
    <location>
        <begin position="76"/>
        <end position="124"/>
    </location>
</feature>
<dbReference type="Proteomes" id="UP000007886">
    <property type="component" value="Chromosome"/>
</dbReference>
<feature type="compositionally biased region" description="Basic and acidic residues" evidence="1">
    <location>
        <begin position="86"/>
        <end position="117"/>
    </location>
</feature>
<name>A0AAI8M823_9BRAD</name>